<feature type="transmembrane region" description="Helical" evidence="1">
    <location>
        <begin position="363"/>
        <end position="381"/>
    </location>
</feature>
<evidence type="ECO:0008006" key="4">
    <source>
        <dbReference type="Google" id="ProtNLM"/>
    </source>
</evidence>
<keyword evidence="1" id="KW-1133">Transmembrane helix</keyword>
<feature type="transmembrane region" description="Helical" evidence="1">
    <location>
        <begin position="199"/>
        <end position="225"/>
    </location>
</feature>
<name>A0A1I5EF63_9ACTN</name>
<feature type="transmembrane region" description="Helical" evidence="1">
    <location>
        <begin position="266"/>
        <end position="286"/>
    </location>
</feature>
<protein>
    <recommendedName>
        <fullName evidence="4">Membrane protein involved in the export of O-antigen and teichoic acid</fullName>
    </recommendedName>
</protein>
<accession>A0A1I5EF63</accession>
<evidence type="ECO:0000313" key="3">
    <source>
        <dbReference type="Proteomes" id="UP000183642"/>
    </source>
</evidence>
<dbReference type="AlphaFoldDB" id="A0A1I5EF63"/>
<feature type="transmembrane region" description="Helical" evidence="1">
    <location>
        <begin position="337"/>
        <end position="357"/>
    </location>
</feature>
<evidence type="ECO:0000256" key="1">
    <source>
        <dbReference type="SAM" id="Phobius"/>
    </source>
</evidence>
<proteinExistence type="predicted"/>
<dbReference type="EMBL" id="FOWE01000003">
    <property type="protein sequence ID" value="SFO10179.1"/>
    <property type="molecule type" value="Genomic_DNA"/>
</dbReference>
<keyword evidence="3" id="KW-1185">Reference proteome</keyword>
<feature type="transmembrane region" description="Helical" evidence="1">
    <location>
        <begin position="103"/>
        <end position="123"/>
    </location>
</feature>
<evidence type="ECO:0000313" key="2">
    <source>
        <dbReference type="EMBL" id="SFO10179.1"/>
    </source>
</evidence>
<feature type="transmembrane region" description="Helical" evidence="1">
    <location>
        <begin position="12"/>
        <end position="29"/>
    </location>
</feature>
<feature type="transmembrane region" description="Helical" evidence="1">
    <location>
        <begin position="237"/>
        <end position="254"/>
    </location>
</feature>
<feature type="transmembrane region" description="Helical" evidence="1">
    <location>
        <begin position="135"/>
        <end position="154"/>
    </location>
</feature>
<sequence>MLDRAWLALPQVVSRLTSVVVFALVAQRVDSGSLGAFSVATVISSASLALAPALVGKPLANLVARGAVVQEAPFAQSAAVAGSVLAGSGLLVAALVSEGLVRLTLLGAAIGVPAVMIVESSFWRDVFTGGSRRAGGLLSLAYAVQALGVVTAVLTLNSRAVVLSPFVTLLAVGTVILLVRRGLTARGAWIWFRHRRSSWLPYVLGVAATVALVQAIPVVITATAGFGSASVYRAGELAFGGTNLLIGIATQSLLARGTSRPRATYARFTAALLVVAVLNGLVLALLPDALLRALVGPAEPLLREVLLIVTVQRCALAVSSIGGVLLVTLVSARRSGLLDVVAASVSFTSLVIGSVLYDLRGALGGLAAAEVLLSGMYFLLLRKRT</sequence>
<organism evidence="2 3">
    <name type="scientific">Geodermatophilus obscurus</name>
    <dbReference type="NCBI Taxonomy" id="1861"/>
    <lineage>
        <taxon>Bacteria</taxon>
        <taxon>Bacillati</taxon>
        <taxon>Actinomycetota</taxon>
        <taxon>Actinomycetes</taxon>
        <taxon>Geodermatophilales</taxon>
        <taxon>Geodermatophilaceae</taxon>
        <taxon>Geodermatophilus</taxon>
    </lineage>
</organism>
<keyword evidence="1" id="KW-0472">Membrane</keyword>
<feature type="transmembrane region" description="Helical" evidence="1">
    <location>
        <begin position="77"/>
        <end position="97"/>
    </location>
</feature>
<keyword evidence="1" id="KW-0812">Transmembrane</keyword>
<dbReference type="Proteomes" id="UP000183642">
    <property type="component" value="Unassembled WGS sequence"/>
</dbReference>
<feature type="transmembrane region" description="Helical" evidence="1">
    <location>
        <begin position="306"/>
        <end position="330"/>
    </location>
</feature>
<feature type="transmembrane region" description="Helical" evidence="1">
    <location>
        <begin position="35"/>
        <end position="56"/>
    </location>
</feature>
<reference evidence="3" key="1">
    <citation type="submission" date="2016-10" db="EMBL/GenBank/DDBJ databases">
        <authorList>
            <person name="Varghese N."/>
            <person name="Submissions S."/>
        </authorList>
    </citation>
    <scope>NUCLEOTIDE SEQUENCE [LARGE SCALE GENOMIC DNA]</scope>
    <source>
        <strain evidence="3">DSM 43161</strain>
    </source>
</reference>
<feature type="transmembrane region" description="Helical" evidence="1">
    <location>
        <begin position="160"/>
        <end position="179"/>
    </location>
</feature>
<gene>
    <name evidence="2" type="ORF">SAMN05660359_01398</name>
</gene>